<dbReference type="Proteomes" id="UP000807353">
    <property type="component" value="Unassembled WGS sequence"/>
</dbReference>
<feature type="compositionally biased region" description="Pro residues" evidence="6">
    <location>
        <begin position="171"/>
        <end position="186"/>
    </location>
</feature>
<organism evidence="9 10">
    <name type="scientific">Collybia nuda</name>
    <dbReference type="NCBI Taxonomy" id="64659"/>
    <lineage>
        <taxon>Eukaryota</taxon>
        <taxon>Fungi</taxon>
        <taxon>Dikarya</taxon>
        <taxon>Basidiomycota</taxon>
        <taxon>Agaricomycotina</taxon>
        <taxon>Agaricomycetes</taxon>
        <taxon>Agaricomycetidae</taxon>
        <taxon>Agaricales</taxon>
        <taxon>Tricholomatineae</taxon>
        <taxon>Clitocybaceae</taxon>
        <taxon>Collybia</taxon>
    </lineage>
</organism>
<keyword evidence="3" id="KW-0378">Hydrolase</keyword>
<dbReference type="SMART" id="SM00358">
    <property type="entry name" value="DSRM"/>
    <property type="match status" value="1"/>
</dbReference>
<dbReference type="GO" id="GO:0006396">
    <property type="term" value="P:RNA processing"/>
    <property type="evidence" value="ECO:0007669"/>
    <property type="project" value="InterPro"/>
</dbReference>
<reference evidence="9" key="1">
    <citation type="submission" date="2020-11" db="EMBL/GenBank/DDBJ databases">
        <authorList>
            <consortium name="DOE Joint Genome Institute"/>
            <person name="Ahrendt S."/>
            <person name="Riley R."/>
            <person name="Andreopoulos W."/>
            <person name="Labutti K."/>
            <person name="Pangilinan J."/>
            <person name="Ruiz-Duenas F.J."/>
            <person name="Barrasa J.M."/>
            <person name="Sanchez-Garcia M."/>
            <person name="Camarero S."/>
            <person name="Miyauchi S."/>
            <person name="Serrano A."/>
            <person name="Linde D."/>
            <person name="Babiker R."/>
            <person name="Drula E."/>
            <person name="Ayuso-Fernandez I."/>
            <person name="Pacheco R."/>
            <person name="Padilla G."/>
            <person name="Ferreira P."/>
            <person name="Barriuso J."/>
            <person name="Kellner H."/>
            <person name="Castanera R."/>
            <person name="Alfaro M."/>
            <person name="Ramirez L."/>
            <person name="Pisabarro A.G."/>
            <person name="Kuo A."/>
            <person name="Tritt A."/>
            <person name="Lipzen A."/>
            <person name="He G."/>
            <person name="Yan M."/>
            <person name="Ng V."/>
            <person name="Cullen D."/>
            <person name="Martin F."/>
            <person name="Rosso M.-N."/>
            <person name="Henrissat B."/>
            <person name="Hibbett D."/>
            <person name="Martinez A.T."/>
            <person name="Grigoriev I.V."/>
        </authorList>
    </citation>
    <scope>NUCLEOTIDE SEQUENCE</scope>
    <source>
        <strain evidence="9">CBS 247.69</strain>
    </source>
</reference>
<dbReference type="CDD" id="cd00593">
    <property type="entry name" value="RIBOc"/>
    <property type="match status" value="1"/>
</dbReference>
<keyword evidence="4 5" id="KW-0694">RNA-binding</keyword>
<keyword evidence="1" id="KW-0540">Nuclease</keyword>
<keyword evidence="2" id="KW-0255">Endonuclease</keyword>
<dbReference type="PROSITE" id="PS50137">
    <property type="entry name" value="DS_RBD"/>
    <property type="match status" value="1"/>
</dbReference>
<dbReference type="SMART" id="SM00535">
    <property type="entry name" value="RIBOc"/>
    <property type="match status" value="1"/>
</dbReference>
<evidence type="ECO:0000256" key="2">
    <source>
        <dbReference type="ARBA" id="ARBA00022759"/>
    </source>
</evidence>
<evidence type="ECO:0000256" key="3">
    <source>
        <dbReference type="ARBA" id="ARBA00022801"/>
    </source>
</evidence>
<feature type="compositionally biased region" description="Low complexity" evidence="6">
    <location>
        <begin position="187"/>
        <end position="198"/>
    </location>
</feature>
<dbReference type="InterPro" id="IPR036389">
    <property type="entry name" value="RNase_III_sf"/>
</dbReference>
<dbReference type="PANTHER" id="PTHR11207">
    <property type="entry name" value="RIBONUCLEASE III"/>
    <property type="match status" value="1"/>
</dbReference>
<evidence type="ECO:0000313" key="9">
    <source>
        <dbReference type="EMBL" id="KAF9469847.1"/>
    </source>
</evidence>
<dbReference type="InterPro" id="IPR014720">
    <property type="entry name" value="dsRBD_dom"/>
</dbReference>
<sequence length="270" mass="29940">MMAGFPPLPKIEGDLDLVLDVYTHNSLRFGGAPMNDDYGDTDRLAELGCKILELAVTFHFYSKKPMLNSAEISEKSKQATSDENLARWLDAYALRQKLRFAPSEKDSVGSPAEIRRFFHTYIGALHIRNGMQTIQAWISQLIDPEAEPTYMDPLAVQSPGYQGQPAVQQPPQYPGQPAGAPPPLPTYQPSSPSNNGSPQTNLVSLALVNQTAMQRGYVVTYPAEQEGQSHQPTWTVRCCFNGQEYGRGIGRSQKIAKEEAARQAWQNIGW</sequence>
<evidence type="ECO:0000256" key="4">
    <source>
        <dbReference type="ARBA" id="ARBA00022884"/>
    </source>
</evidence>
<accession>A0A9P5YH74</accession>
<dbReference type="GO" id="GO:0005634">
    <property type="term" value="C:nucleus"/>
    <property type="evidence" value="ECO:0007669"/>
    <property type="project" value="TreeGrafter"/>
</dbReference>
<dbReference type="PROSITE" id="PS50142">
    <property type="entry name" value="RNASE_3_2"/>
    <property type="match status" value="1"/>
</dbReference>
<keyword evidence="10" id="KW-1185">Reference proteome</keyword>
<dbReference type="GO" id="GO:0003725">
    <property type="term" value="F:double-stranded RNA binding"/>
    <property type="evidence" value="ECO:0007669"/>
    <property type="project" value="TreeGrafter"/>
</dbReference>
<dbReference type="CDD" id="cd10845">
    <property type="entry name" value="DSRM_RNAse_III_family"/>
    <property type="match status" value="1"/>
</dbReference>
<proteinExistence type="predicted"/>
<gene>
    <name evidence="9" type="ORF">BDZ94DRAFT_1243396</name>
</gene>
<protein>
    <recommendedName>
        <fullName evidence="11">DRBM domain-containing protein</fullName>
    </recommendedName>
</protein>
<evidence type="ECO:0008006" key="11">
    <source>
        <dbReference type="Google" id="ProtNLM"/>
    </source>
</evidence>
<dbReference type="PANTHER" id="PTHR11207:SF0">
    <property type="entry name" value="RIBONUCLEASE 3"/>
    <property type="match status" value="1"/>
</dbReference>
<dbReference type="OrthoDB" id="3353871at2759"/>
<dbReference type="GO" id="GO:0004525">
    <property type="term" value="F:ribonuclease III activity"/>
    <property type="evidence" value="ECO:0007669"/>
    <property type="project" value="InterPro"/>
</dbReference>
<dbReference type="Gene3D" id="1.10.1520.10">
    <property type="entry name" value="Ribonuclease III domain"/>
    <property type="match status" value="1"/>
</dbReference>
<dbReference type="GO" id="GO:0010468">
    <property type="term" value="P:regulation of gene expression"/>
    <property type="evidence" value="ECO:0007669"/>
    <property type="project" value="TreeGrafter"/>
</dbReference>
<evidence type="ECO:0000256" key="5">
    <source>
        <dbReference type="PROSITE-ProRule" id="PRU00266"/>
    </source>
</evidence>
<feature type="domain" description="DRBM" evidence="7">
    <location>
        <begin position="197"/>
        <end position="270"/>
    </location>
</feature>
<dbReference type="AlphaFoldDB" id="A0A9P5YH74"/>
<evidence type="ECO:0000259" key="7">
    <source>
        <dbReference type="PROSITE" id="PS50137"/>
    </source>
</evidence>
<name>A0A9P5YH74_9AGAR</name>
<dbReference type="Gene3D" id="3.30.160.20">
    <property type="match status" value="1"/>
</dbReference>
<evidence type="ECO:0000313" key="10">
    <source>
        <dbReference type="Proteomes" id="UP000807353"/>
    </source>
</evidence>
<evidence type="ECO:0000256" key="1">
    <source>
        <dbReference type="ARBA" id="ARBA00022722"/>
    </source>
</evidence>
<evidence type="ECO:0000256" key="6">
    <source>
        <dbReference type="SAM" id="MobiDB-lite"/>
    </source>
</evidence>
<feature type="domain" description="RNase III" evidence="8">
    <location>
        <begin position="11"/>
        <end position="130"/>
    </location>
</feature>
<dbReference type="InterPro" id="IPR000999">
    <property type="entry name" value="RNase_III_dom"/>
</dbReference>
<dbReference type="Pfam" id="PF00636">
    <property type="entry name" value="Ribonuclease_3"/>
    <property type="match status" value="1"/>
</dbReference>
<feature type="compositionally biased region" description="Low complexity" evidence="6">
    <location>
        <begin position="159"/>
        <end position="170"/>
    </location>
</feature>
<dbReference type="SUPFAM" id="SSF69065">
    <property type="entry name" value="RNase III domain-like"/>
    <property type="match status" value="1"/>
</dbReference>
<feature type="region of interest" description="Disordered" evidence="6">
    <location>
        <begin position="151"/>
        <end position="200"/>
    </location>
</feature>
<evidence type="ECO:0000259" key="8">
    <source>
        <dbReference type="PROSITE" id="PS50142"/>
    </source>
</evidence>
<comment type="caution">
    <text evidence="9">The sequence shown here is derived from an EMBL/GenBank/DDBJ whole genome shotgun (WGS) entry which is preliminary data.</text>
</comment>
<dbReference type="SUPFAM" id="SSF54768">
    <property type="entry name" value="dsRNA-binding domain-like"/>
    <property type="match status" value="1"/>
</dbReference>
<dbReference type="Pfam" id="PF00035">
    <property type="entry name" value="dsrm"/>
    <property type="match status" value="1"/>
</dbReference>
<dbReference type="EMBL" id="MU150229">
    <property type="protein sequence ID" value="KAF9469847.1"/>
    <property type="molecule type" value="Genomic_DNA"/>
</dbReference>